<dbReference type="AlphaFoldDB" id="A0A9Q4B2L7"/>
<organism evidence="9 10">
    <name type="scientific">Salipaludibacillus agaradhaerens</name>
    <name type="common">Bacillus agaradhaerens</name>
    <dbReference type="NCBI Taxonomy" id="76935"/>
    <lineage>
        <taxon>Bacteria</taxon>
        <taxon>Bacillati</taxon>
        <taxon>Bacillota</taxon>
        <taxon>Bacilli</taxon>
        <taxon>Bacillales</taxon>
        <taxon>Bacillaceae</taxon>
    </lineage>
</organism>
<dbReference type="Pfam" id="PF01032">
    <property type="entry name" value="FecCD"/>
    <property type="match status" value="1"/>
</dbReference>
<feature type="transmembrane region" description="Helical" evidence="8">
    <location>
        <begin position="204"/>
        <end position="226"/>
    </location>
</feature>
<dbReference type="GO" id="GO:0022857">
    <property type="term" value="F:transmembrane transporter activity"/>
    <property type="evidence" value="ECO:0007669"/>
    <property type="project" value="InterPro"/>
</dbReference>
<dbReference type="RefSeq" id="WP_257821531.1">
    <property type="nucleotide sequence ID" value="NZ_JABXYM010000001.1"/>
</dbReference>
<evidence type="ECO:0000256" key="5">
    <source>
        <dbReference type="ARBA" id="ARBA00022692"/>
    </source>
</evidence>
<evidence type="ECO:0000256" key="6">
    <source>
        <dbReference type="ARBA" id="ARBA00022989"/>
    </source>
</evidence>
<proteinExistence type="inferred from homology"/>
<sequence>MRKDITVRAYNDKLSFQINNKTIIILFCLSLIFIGALIIGPSLGHKLLSPIEVLKVVVSGGSGGSEFIVMNSRLPRTLVSLLTGGALGLSGLILQGIIRNPLAAPDVIGVTSGASVAAVIFITFLSGSISISFLPVAAVVGGLIASFAVYLLAWKKGVSPFRLILVGIGISAIMSAGTTFMLVFSSAVSASQAYLWLTGSVYGASWHDVTMLLIVLVVLLPCVVYFSRSLNAQQLGDDVAASLGITIERHRFFLLLFSVILAGVSVAAAGAIGFVGLIAPHIARSLLGREFTSLVVGSLFIGGLIMFLADLAARTLFYPLDIPAGIFTAGVGAPFFIYLLFRNRHQF</sequence>
<keyword evidence="6 8" id="KW-1133">Transmembrane helix</keyword>
<comment type="subcellular location">
    <subcellularLocation>
        <location evidence="1">Cell membrane</location>
        <topology evidence="1">Multi-pass membrane protein</topology>
    </subcellularLocation>
</comment>
<dbReference type="InterPro" id="IPR000522">
    <property type="entry name" value="ABC_transptr_permease_BtuC"/>
</dbReference>
<keyword evidence="7 8" id="KW-0472">Membrane</keyword>
<reference evidence="9" key="1">
    <citation type="submission" date="2020-06" db="EMBL/GenBank/DDBJ databases">
        <title>Insight into the genomes of haloalkaliphilic bacilli from Kenyan soda lakes.</title>
        <authorList>
            <person name="Mwirichia R."/>
            <person name="Villamizar G.C."/>
            <person name="Poehlein A."/>
            <person name="Mugweru J."/>
            <person name="Kipnyargis A."/>
            <person name="Kiplimo D."/>
            <person name="Orwa P."/>
            <person name="Daniel R."/>
        </authorList>
    </citation>
    <scope>NUCLEOTIDE SEQUENCE</scope>
    <source>
        <strain evidence="9">B1096_S55</strain>
    </source>
</reference>
<dbReference type="PANTHER" id="PTHR30472">
    <property type="entry name" value="FERRIC ENTEROBACTIN TRANSPORT SYSTEM PERMEASE PROTEIN"/>
    <property type="match status" value="1"/>
</dbReference>
<dbReference type="SUPFAM" id="SSF81345">
    <property type="entry name" value="ABC transporter involved in vitamin B12 uptake, BtuC"/>
    <property type="match status" value="1"/>
</dbReference>
<evidence type="ECO:0000313" key="10">
    <source>
        <dbReference type="Proteomes" id="UP001057753"/>
    </source>
</evidence>
<feature type="transmembrane region" description="Helical" evidence="8">
    <location>
        <begin position="316"/>
        <end position="341"/>
    </location>
</feature>
<keyword evidence="3" id="KW-0813">Transport</keyword>
<evidence type="ECO:0000256" key="7">
    <source>
        <dbReference type="ARBA" id="ARBA00023136"/>
    </source>
</evidence>
<dbReference type="Gene3D" id="1.10.3470.10">
    <property type="entry name" value="ABC transporter involved in vitamin B12 uptake, BtuC"/>
    <property type="match status" value="1"/>
</dbReference>
<dbReference type="EMBL" id="JABXYM010000001">
    <property type="protein sequence ID" value="MCR6097091.1"/>
    <property type="molecule type" value="Genomic_DNA"/>
</dbReference>
<feature type="transmembrane region" description="Helical" evidence="8">
    <location>
        <begin position="131"/>
        <end position="151"/>
    </location>
</feature>
<feature type="transmembrane region" description="Helical" evidence="8">
    <location>
        <begin position="107"/>
        <end position="125"/>
    </location>
</feature>
<accession>A0A9Q4B2L7</accession>
<evidence type="ECO:0000256" key="2">
    <source>
        <dbReference type="ARBA" id="ARBA00007935"/>
    </source>
</evidence>
<keyword evidence="5 8" id="KW-0812">Transmembrane</keyword>
<gene>
    <name evidence="9" type="ORF">HXA33_11025</name>
</gene>
<protein>
    <submittedName>
        <fullName evidence="9">Iron ABC transporter permease</fullName>
    </submittedName>
</protein>
<dbReference type="PANTHER" id="PTHR30472:SF24">
    <property type="entry name" value="FERRIC ENTEROBACTIN TRANSPORT SYSTEM PERMEASE PROTEIN FEPG"/>
    <property type="match status" value="1"/>
</dbReference>
<feature type="transmembrane region" description="Helical" evidence="8">
    <location>
        <begin position="252"/>
        <end position="279"/>
    </location>
</feature>
<dbReference type="CDD" id="cd06550">
    <property type="entry name" value="TM_ABC_iron-siderophores_like"/>
    <property type="match status" value="1"/>
</dbReference>
<dbReference type="Proteomes" id="UP001057753">
    <property type="component" value="Unassembled WGS sequence"/>
</dbReference>
<evidence type="ECO:0000256" key="3">
    <source>
        <dbReference type="ARBA" id="ARBA00022448"/>
    </source>
</evidence>
<dbReference type="GO" id="GO:0033214">
    <property type="term" value="P:siderophore-iron import into cell"/>
    <property type="evidence" value="ECO:0007669"/>
    <property type="project" value="TreeGrafter"/>
</dbReference>
<dbReference type="InterPro" id="IPR037294">
    <property type="entry name" value="ABC_BtuC-like"/>
</dbReference>
<name>A0A9Q4B2L7_SALAG</name>
<feature type="transmembrane region" description="Helical" evidence="8">
    <location>
        <begin position="21"/>
        <end position="40"/>
    </location>
</feature>
<comment type="caution">
    <text evidence="9">The sequence shown here is derived from an EMBL/GenBank/DDBJ whole genome shotgun (WGS) entry which is preliminary data.</text>
</comment>
<keyword evidence="4" id="KW-1003">Cell membrane</keyword>
<evidence type="ECO:0000256" key="1">
    <source>
        <dbReference type="ARBA" id="ARBA00004651"/>
    </source>
</evidence>
<dbReference type="FunFam" id="1.10.3470.10:FF:000001">
    <property type="entry name" value="Vitamin B12 ABC transporter permease BtuC"/>
    <property type="match status" value="1"/>
</dbReference>
<keyword evidence="10" id="KW-1185">Reference proteome</keyword>
<feature type="transmembrane region" description="Helical" evidence="8">
    <location>
        <begin position="78"/>
        <end position="98"/>
    </location>
</feature>
<evidence type="ECO:0000256" key="4">
    <source>
        <dbReference type="ARBA" id="ARBA00022475"/>
    </source>
</evidence>
<feature type="transmembrane region" description="Helical" evidence="8">
    <location>
        <begin position="291"/>
        <end position="309"/>
    </location>
</feature>
<dbReference type="GO" id="GO:0005886">
    <property type="term" value="C:plasma membrane"/>
    <property type="evidence" value="ECO:0007669"/>
    <property type="project" value="UniProtKB-SubCell"/>
</dbReference>
<evidence type="ECO:0000313" key="9">
    <source>
        <dbReference type="EMBL" id="MCR6097091.1"/>
    </source>
</evidence>
<feature type="transmembrane region" description="Helical" evidence="8">
    <location>
        <begin position="163"/>
        <end position="184"/>
    </location>
</feature>
<evidence type="ECO:0000256" key="8">
    <source>
        <dbReference type="SAM" id="Phobius"/>
    </source>
</evidence>
<comment type="similarity">
    <text evidence="2">Belongs to the binding-protein-dependent transport system permease family. FecCD subfamily.</text>
</comment>